<keyword evidence="6 7" id="KW-0472">Membrane</keyword>
<feature type="transmembrane region" description="Helical" evidence="7">
    <location>
        <begin position="41"/>
        <end position="60"/>
    </location>
</feature>
<dbReference type="Proteomes" id="UP000525298">
    <property type="component" value="Unassembled WGS sequence"/>
</dbReference>
<feature type="transmembrane region" description="Helical" evidence="7">
    <location>
        <begin position="7"/>
        <end position="29"/>
    </location>
</feature>
<accession>A0A7W0HLI4</accession>
<keyword evidence="3 7" id="KW-0812">Transmembrane</keyword>
<feature type="transmembrane region" description="Helical" evidence="7">
    <location>
        <begin position="146"/>
        <end position="163"/>
    </location>
</feature>
<name>A0A7W0HLI4_9BACT</name>
<feature type="transmembrane region" description="Helical" evidence="7">
    <location>
        <begin position="116"/>
        <end position="134"/>
    </location>
</feature>
<keyword evidence="2" id="KW-1003">Cell membrane</keyword>
<dbReference type="InterPro" id="IPR036197">
    <property type="entry name" value="NarG-like_sf"/>
</dbReference>
<keyword evidence="5" id="KW-0560">Oxidoreductase</keyword>
<evidence type="ECO:0000313" key="9">
    <source>
        <dbReference type="EMBL" id="MBA2882335.1"/>
    </source>
</evidence>
<dbReference type="Gene3D" id="1.20.950.20">
    <property type="entry name" value="Transmembrane di-heme cytochromes, Chain C"/>
    <property type="match status" value="1"/>
</dbReference>
<evidence type="ECO:0000313" key="10">
    <source>
        <dbReference type="Proteomes" id="UP000525298"/>
    </source>
</evidence>
<comment type="subcellular location">
    <subcellularLocation>
        <location evidence="1">Cell membrane</location>
        <topology evidence="1">Multi-pass membrane protein</topology>
    </subcellularLocation>
</comment>
<sequence>MHELYKLASGIFVWIAILGFAAGMIGRLAHLAVTARKKDPVVYQYFSFYYALRSILHWIIPFASTGMRAHPVITVVAFVFHASLIVTPLFAAAHVILVMESWNVSWWHLPDPAADVMTVLVILGCLFFLIRRIVQENVRYLSTPGDFVLIALVAAPFVTGFWTYHQFYGYETAGILHMLSGELMLLCLPFTRLFHMALWPFTRGYAGSEFGALRRSRDW</sequence>
<dbReference type="InterPro" id="IPR023234">
    <property type="entry name" value="NarG-like_domain"/>
</dbReference>
<evidence type="ECO:0000256" key="4">
    <source>
        <dbReference type="ARBA" id="ARBA00022989"/>
    </source>
</evidence>
<dbReference type="Pfam" id="PF02665">
    <property type="entry name" value="Nitrate_red_gam"/>
    <property type="match status" value="1"/>
</dbReference>
<keyword evidence="10" id="KW-1185">Reference proteome</keyword>
<dbReference type="AlphaFoldDB" id="A0A7W0HLI4"/>
<dbReference type="NCBIfam" id="NF045723">
    <property type="entry name" value="memb_anch_TmcC"/>
    <property type="match status" value="1"/>
</dbReference>
<evidence type="ECO:0000259" key="8">
    <source>
        <dbReference type="Pfam" id="PF02665"/>
    </source>
</evidence>
<comment type="caution">
    <text evidence="9">The sequence shown here is derived from an EMBL/GenBank/DDBJ whole genome shotgun (WGS) entry which is preliminary data.</text>
</comment>
<feature type="transmembrane region" description="Helical" evidence="7">
    <location>
        <begin position="72"/>
        <end position="96"/>
    </location>
</feature>
<dbReference type="SUPFAM" id="SSF103501">
    <property type="entry name" value="Respiratory nitrate reductase 1 gamma chain"/>
    <property type="match status" value="1"/>
</dbReference>
<evidence type="ECO:0000256" key="1">
    <source>
        <dbReference type="ARBA" id="ARBA00004651"/>
    </source>
</evidence>
<evidence type="ECO:0000256" key="6">
    <source>
        <dbReference type="ARBA" id="ARBA00023136"/>
    </source>
</evidence>
<evidence type="ECO:0000256" key="5">
    <source>
        <dbReference type="ARBA" id="ARBA00023002"/>
    </source>
</evidence>
<organism evidence="9 10">
    <name type="scientific">Desulfosalsimonas propionicica</name>
    <dbReference type="NCBI Taxonomy" id="332175"/>
    <lineage>
        <taxon>Bacteria</taxon>
        <taxon>Pseudomonadati</taxon>
        <taxon>Thermodesulfobacteriota</taxon>
        <taxon>Desulfobacteria</taxon>
        <taxon>Desulfobacterales</taxon>
        <taxon>Desulfosalsimonadaceae</taxon>
        <taxon>Desulfosalsimonas</taxon>
    </lineage>
</organism>
<feature type="domain" description="NarG-like" evidence="8">
    <location>
        <begin position="113"/>
        <end position="166"/>
    </location>
</feature>
<reference evidence="9 10" key="1">
    <citation type="submission" date="2020-07" db="EMBL/GenBank/DDBJ databases">
        <title>Genomic Encyclopedia of Type Strains, Phase IV (KMG-IV): sequencing the most valuable type-strain genomes for metagenomic binning, comparative biology and taxonomic classification.</title>
        <authorList>
            <person name="Goeker M."/>
        </authorList>
    </citation>
    <scope>NUCLEOTIDE SEQUENCE [LARGE SCALE GENOMIC DNA]</scope>
    <source>
        <strain evidence="9 10">DSM 17721</strain>
    </source>
</reference>
<dbReference type="EMBL" id="JACDUS010000008">
    <property type="protein sequence ID" value="MBA2882335.1"/>
    <property type="molecule type" value="Genomic_DNA"/>
</dbReference>
<feature type="transmembrane region" description="Helical" evidence="7">
    <location>
        <begin position="175"/>
        <end position="194"/>
    </location>
</feature>
<dbReference type="RefSeq" id="WP_181551971.1">
    <property type="nucleotide sequence ID" value="NZ_JACDUS010000008.1"/>
</dbReference>
<gene>
    <name evidence="9" type="ORF">HNR65_002677</name>
</gene>
<evidence type="ECO:0000256" key="2">
    <source>
        <dbReference type="ARBA" id="ARBA00022475"/>
    </source>
</evidence>
<proteinExistence type="predicted"/>
<protein>
    <submittedName>
        <fullName evidence="9">Nitrate reductase gamma subunit</fullName>
    </submittedName>
</protein>
<keyword evidence="4 7" id="KW-1133">Transmembrane helix</keyword>
<evidence type="ECO:0000256" key="7">
    <source>
        <dbReference type="SAM" id="Phobius"/>
    </source>
</evidence>
<evidence type="ECO:0000256" key="3">
    <source>
        <dbReference type="ARBA" id="ARBA00022692"/>
    </source>
</evidence>